<gene>
    <name evidence="2" type="ORF">S01H1_56982</name>
</gene>
<organism evidence="2">
    <name type="scientific">marine sediment metagenome</name>
    <dbReference type="NCBI Taxonomy" id="412755"/>
    <lineage>
        <taxon>unclassified sequences</taxon>
        <taxon>metagenomes</taxon>
        <taxon>ecological metagenomes</taxon>
    </lineage>
</organism>
<feature type="non-terminal residue" evidence="2">
    <location>
        <position position="1"/>
    </location>
</feature>
<proteinExistence type="predicted"/>
<feature type="compositionally biased region" description="Low complexity" evidence="1">
    <location>
        <begin position="85"/>
        <end position="96"/>
    </location>
</feature>
<evidence type="ECO:0000313" key="2">
    <source>
        <dbReference type="EMBL" id="GAG22900.1"/>
    </source>
</evidence>
<reference evidence="2" key="1">
    <citation type="journal article" date="2014" name="Front. Microbiol.">
        <title>High frequency of phylogenetically diverse reductive dehalogenase-homologous genes in deep subseafloor sedimentary metagenomes.</title>
        <authorList>
            <person name="Kawai M."/>
            <person name="Futagami T."/>
            <person name="Toyoda A."/>
            <person name="Takaki Y."/>
            <person name="Nishi S."/>
            <person name="Hori S."/>
            <person name="Arai W."/>
            <person name="Tsubouchi T."/>
            <person name="Morono Y."/>
            <person name="Uchiyama I."/>
            <person name="Ito T."/>
            <person name="Fujiyama A."/>
            <person name="Inagaki F."/>
            <person name="Takami H."/>
        </authorList>
    </citation>
    <scope>NUCLEOTIDE SEQUENCE</scope>
    <source>
        <strain evidence="2">Expedition CK06-06</strain>
    </source>
</reference>
<dbReference type="EMBL" id="BARS01037138">
    <property type="protein sequence ID" value="GAG22900.1"/>
    <property type="molecule type" value="Genomic_DNA"/>
</dbReference>
<accession>X0VX54</accession>
<comment type="caution">
    <text evidence="2">The sequence shown here is derived from an EMBL/GenBank/DDBJ whole genome shotgun (WGS) entry which is preliminary data.</text>
</comment>
<name>X0VX54_9ZZZZ</name>
<feature type="region of interest" description="Disordered" evidence="1">
    <location>
        <begin position="70"/>
        <end position="96"/>
    </location>
</feature>
<protein>
    <submittedName>
        <fullName evidence="2">Uncharacterized protein</fullName>
    </submittedName>
</protein>
<sequence>EAEVDSNVVSIPKSIDIGIDHEVKEIGETITPQFEETSISKTHPQFKVYDDEVPPIALDDYTPMEIEEDLVSEEPSPIEEATTYEESPPVEELPSSAELPSLEELAPPDFEIESSASEYDTEFVLEEESETLGSVLRDLGWDQEND</sequence>
<dbReference type="AlphaFoldDB" id="X0VX54"/>
<evidence type="ECO:0000256" key="1">
    <source>
        <dbReference type="SAM" id="MobiDB-lite"/>
    </source>
</evidence>